<protein>
    <submittedName>
        <fullName evidence="1">Uncharacterized protein</fullName>
    </submittedName>
</protein>
<evidence type="ECO:0000313" key="2">
    <source>
        <dbReference type="Proteomes" id="UP000246104"/>
    </source>
</evidence>
<organism evidence="1 2">
    <name type="scientific">Candidatus Cerribacteria bacterium 'Amazon FNV 2010 28 9'</name>
    <dbReference type="NCBI Taxonomy" id="2081795"/>
    <lineage>
        <taxon>Bacteria</taxon>
        <taxon>Candidatus Cerribacteria</taxon>
    </lineage>
</organism>
<dbReference type="AlphaFoldDB" id="A0A317JQ98"/>
<evidence type="ECO:0000313" key="1">
    <source>
        <dbReference type="EMBL" id="PWU23538.1"/>
    </source>
</evidence>
<dbReference type="EMBL" id="PSRQ01000031">
    <property type="protein sequence ID" value="PWU23538.1"/>
    <property type="molecule type" value="Genomic_DNA"/>
</dbReference>
<dbReference type="Proteomes" id="UP000246104">
    <property type="component" value="Unassembled WGS sequence"/>
</dbReference>
<reference evidence="1 2" key="1">
    <citation type="submission" date="2018-02" db="EMBL/GenBank/DDBJ databases">
        <title>Genomic Reconstructions from Amazon Rainforest and Pasture Soil Reveal Novel Insights into the Physiology of Candidate Phyla in Tropical Sites.</title>
        <authorList>
            <person name="Kroeger M.E."/>
            <person name="Delmont T."/>
            <person name="Eren A.M."/>
            <person name="Guo J."/>
            <person name="Meyer K.M."/>
            <person name="Khan K."/>
            <person name="Rodrigues J.L.M."/>
            <person name="Bohannan B.J.M."/>
            <person name="Tringe S."/>
            <person name="Borges C.D."/>
            <person name="Tiedje J."/>
            <person name="Tsai S.M."/>
            <person name="Nusslein K."/>
        </authorList>
    </citation>
    <scope>NUCLEOTIDE SEQUENCE [LARGE SCALE GENOMIC DNA]</scope>
    <source>
        <strain evidence="1">Amazon FNV 2010 28 9</strain>
    </source>
</reference>
<comment type="caution">
    <text evidence="1">The sequence shown here is derived from an EMBL/GenBank/DDBJ whole genome shotgun (WGS) entry which is preliminary data.</text>
</comment>
<gene>
    <name evidence="1" type="ORF">C5B42_02715</name>
</gene>
<sequence>MDRKLPQEPQPNSPEAIYKNMFDQLQRIAQSLEGKPIYRSEDNVDEYCTIVFGKDASSFTFETTNFNIANPSSQEGAYENTFTFSFDYQSLFYTYMEALPRRQQQWSFYLSNKEQAAQIREKLLPFVEKLNALFEYFHIIQRVQLPSDS</sequence>
<accession>A0A317JQ98</accession>
<proteinExistence type="predicted"/>
<name>A0A317JQ98_9BACT</name>